<keyword evidence="5" id="KW-0426">Late protein</keyword>
<evidence type="ECO:0000256" key="4">
    <source>
        <dbReference type="ARBA" id="ARBA00022844"/>
    </source>
</evidence>
<evidence type="ECO:0000256" key="6">
    <source>
        <dbReference type="ARBA" id="ARBA00022950"/>
    </source>
</evidence>
<dbReference type="GO" id="GO:0003677">
    <property type="term" value="F:DNA binding"/>
    <property type="evidence" value="ECO:0007669"/>
    <property type="project" value="UniProtKB-KW"/>
</dbReference>
<dbReference type="EMBL" id="AF289262">
    <property type="protein sequence ID" value="AAK26486.1"/>
    <property type="molecule type" value="Genomic_DNA"/>
</dbReference>
<organism evidence="9 10">
    <name type="scientific">Porcine adenovirus 5</name>
    <dbReference type="NCBI Taxonomy" id="45370"/>
    <lineage>
        <taxon>Viruses</taxon>
        <taxon>Varidnaviria</taxon>
        <taxon>Bamfordvirae</taxon>
        <taxon>Preplasmiviricota</taxon>
        <taxon>Polisuviricotina</taxon>
        <taxon>Pharingeaviricetes</taxon>
        <taxon>Rowavirales</taxon>
        <taxon>Adenoviridae</taxon>
        <taxon>Mastadenovirus</taxon>
        <taxon>Mastadenovirus porcusquintum</taxon>
    </lineage>
</organism>
<feature type="compositionally biased region" description="Pro residues" evidence="8">
    <location>
        <begin position="332"/>
        <end position="341"/>
    </location>
</feature>
<evidence type="ECO:0000256" key="1">
    <source>
        <dbReference type="ARBA" id="ARBA00008293"/>
    </source>
</evidence>
<accession>Q994E2</accession>
<dbReference type="Pfam" id="PF03910">
    <property type="entry name" value="Adeno_PV"/>
    <property type="match status" value="2"/>
</dbReference>
<dbReference type="OrthoDB" id="9492at10239"/>
<keyword evidence="4" id="KW-0946">Virion</keyword>
<sequence length="374" mass="42403">MSSRKIKEEMLEIVAPEIYGRRRRGVKIETKIKSEPLKQEIKSRRKRKRAGMDSLDEVEVVGVTAKRRPYQWKGRRVRRVLRPGTAVVFSPGVRTHQRGFKRQADEMYADADILDQYAAGEGEFRYGKKAREETAVVLDTSNPTPSLQPVTPQLPVVTPRQAAKRGASAVTTVQVLAPKKRRIDQVATDDVFMRPTVVPENLTEMSEVPPGTAFLLPARAVARPRRRRVPVASNMDSIMIVDEGPKPAEPMIVEEVKVRDVKPVAPGIGVQTIDVKVPVKKPEMVDIGVETDRTPYTNIRLHPSQLGIPKSSRVRRTTRRRRRRVRSRPAYAPLPPQAPPTRPRRLPRSRILLPAVRYHPSIRSDPRTETAIWR</sequence>
<keyword evidence="2" id="KW-1048">Host nucleus</keyword>
<proteinExistence type="inferred from homology"/>
<keyword evidence="7" id="KW-0238">DNA-binding</keyword>
<feature type="region of interest" description="Disordered" evidence="8">
    <location>
        <begin position="310"/>
        <end position="347"/>
    </location>
</feature>
<dbReference type="RefSeq" id="NP_108664.1">
    <property type="nucleotide sequence ID" value="NC_002702.1"/>
</dbReference>
<keyword evidence="10" id="KW-1185">Reference proteome</keyword>
<evidence type="ECO:0000313" key="9">
    <source>
        <dbReference type="EMBL" id="AAK26486.1"/>
    </source>
</evidence>
<dbReference type="GO" id="GO:0044423">
    <property type="term" value="C:virion component"/>
    <property type="evidence" value="ECO:0007669"/>
    <property type="project" value="UniProtKB-KW"/>
</dbReference>
<evidence type="ECO:0000313" key="10">
    <source>
        <dbReference type="Proteomes" id="UP000128218"/>
    </source>
</evidence>
<dbReference type="KEGG" id="vg:920928"/>
<keyword evidence="3" id="KW-1188">Viral release from host cell</keyword>
<evidence type="ECO:0000256" key="7">
    <source>
        <dbReference type="ARBA" id="ARBA00023125"/>
    </source>
</evidence>
<dbReference type="InterPro" id="IPR005608">
    <property type="entry name" value="Adeno_V"/>
</dbReference>
<name>Q994E2_9ADEN</name>
<evidence type="ECO:0000256" key="5">
    <source>
        <dbReference type="ARBA" id="ARBA00022921"/>
    </source>
</evidence>
<dbReference type="GeneID" id="920928"/>
<evidence type="ECO:0000256" key="3">
    <source>
        <dbReference type="ARBA" id="ARBA00022612"/>
    </source>
</evidence>
<reference evidence="9 10" key="1">
    <citation type="journal article" date="2001" name="J. Gen. Virol.">
        <title>The complete nucleotide sequence of porcine adenovirus serotype 5.</title>
        <authorList>
            <person name="Nagy M."/>
            <person name="Nagy E."/>
            <person name="Tuboly T."/>
        </authorList>
    </citation>
    <scope>NUCLEOTIDE SEQUENCE [LARGE SCALE GENOMIC DNA]</scope>
</reference>
<protein>
    <submittedName>
        <fullName evidence="9">PV protein</fullName>
    </submittedName>
</protein>
<dbReference type="Proteomes" id="UP000128218">
    <property type="component" value="Segment"/>
</dbReference>
<keyword evidence="6" id="KW-0118">Viral capsid assembly</keyword>
<evidence type="ECO:0000256" key="2">
    <source>
        <dbReference type="ARBA" id="ARBA00022562"/>
    </source>
</evidence>
<comment type="similarity">
    <text evidence="1">Belongs to the adenoviridae core-capsid bridging protein family.</text>
</comment>
<evidence type="ECO:0000256" key="8">
    <source>
        <dbReference type="SAM" id="MobiDB-lite"/>
    </source>
</evidence>
<feature type="compositionally biased region" description="Basic residues" evidence="8">
    <location>
        <begin position="312"/>
        <end position="327"/>
    </location>
</feature>